<evidence type="ECO:0000313" key="1">
    <source>
        <dbReference type="EMBL" id="CRK97864.1"/>
    </source>
</evidence>
<proteinExistence type="predicted"/>
<reference evidence="1 2" key="1">
    <citation type="submission" date="2015-04" db="EMBL/GenBank/DDBJ databases">
        <authorList>
            <person name="Syromyatnikov M.Y."/>
            <person name="Popov V.N."/>
        </authorList>
    </citation>
    <scope>NUCLEOTIDE SEQUENCE [LARGE SCALE GENOMIC DNA]</scope>
</reference>
<organism evidence="1 2">
    <name type="scientific">Clunio marinus</name>
    <dbReference type="NCBI Taxonomy" id="568069"/>
    <lineage>
        <taxon>Eukaryota</taxon>
        <taxon>Metazoa</taxon>
        <taxon>Ecdysozoa</taxon>
        <taxon>Arthropoda</taxon>
        <taxon>Hexapoda</taxon>
        <taxon>Insecta</taxon>
        <taxon>Pterygota</taxon>
        <taxon>Neoptera</taxon>
        <taxon>Endopterygota</taxon>
        <taxon>Diptera</taxon>
        <taxon>Nematocera</taxon>
        <taxon>Chironomoidea</taxon>
        <taxon>Chironomidae</taxon>
        <taxon>Clunio</taxon>
    </lineage>
</organism>
<keyword evidence="2" id="KW-1185">Reference proteome</keyword>
<gene>
    <name evidence="1" type="ORF">CLUMA_CG011239</name>
</gene>
<name>A0A1J1ICB0_9DIPT</name>
<sequence>MFALSRAFYLEQVMTGWLCRDDENFSNSSSGTIQLLNHLNDLREKDSALELCLEALKDHERIISKGFTPSKDRPYQNKINHNFLFPPSMSLQRCLKFEMLDIELNKAPTKN</sequence>
<protein>
    <submittedName>
        <fullName evidence="1">CLUMA_CG011239, isoform A</fullName>
    </submittedName>
</protein>
<dbReference type="AlphaFoldDB" id="A0A1J1ICB0"/>
<accession>A0A1J1ICB0</accession>
<dbReference type="Proteomes" id="UP000183832">
    <property type="component" value="Unassembled WGS sequence"/>
</dbReference>
<dbReference type="EMBL" id="CVRI01000047">
    <property type="protein sequence ID" value="CRK97864.1"/>
    <property type="molecule type" value="Genomic_DNA"/>
</dbReference>
<evidence type="ECO:0000313" key="2">
    <source>
        <dbReference type="Proteomes" id="UP000183832"/>
    </source>
</evidence>